<proteinExistence type="predicted"/>
<name>A0AAV4NTI7_CAEEX</name>
<dbReference type="Proteomes" id="UP001054945">
    <property type="component" value="Unassembled WGS sequence"/>
</dbReference>
<accession>A0AAV4NTI7</accession>
<dbReference type="AlphaFoldDB" id="A0AAV4NTI7"/>
<organism evidence="1 2">
    <name type="scientific">Caerostris extrusa</name>
    <name type="common">Bark spider</name>
    <name type="synonym">Caerostris bankana</name>
    <dbReference type="NCBI Taxonomy" id="172846"/>
    <lineage>
        <taxon>Eukaryota</taxon>
        <taxon>Metazoa</taxon>
        <taxon>Ecdysozoa</taxon>
        <taxon>Arthropoda</taxon>
        <taxon>Chelicerata</taxon>
        <taxon>Arachnida</taxon>
        <taxon>Araneae</taxon>
        <taxon>Araneomorphae</taxon>
        <taxon>Entelegynae</taxon>
        <taxon>Araneoidea</taxon>
        <taxon>Araneidae</taxon>
        <taxon>Caerostris</taxon>
    </lineage>
</organism>
<comment type="caution">
    <text evidence="1">The sequence shown here is derived from an EMBL/GenBank/DDBJ whole genome shotgun (WGS) entry which is preliminary data.</text>
</comment>
<evidence type="ECO:0000313" key="1">
    <source>
        <dbReference type="EMBL" id="GIX88033.1"/>
    </source>
</evidence>
<protein>
    <submittedName>
        <fullName evidence="1">Uncharacterized protein</fullName>
    </submittedName>
</protein>
<evidence type="ECO:0000313" key="2">
    <source>
        <dbReference type="Proteomes" id="UP001054945"/>
    </source>
</evidence>
<keyword evidence="2" id="KW-1185">Reference proteome</keyword>
<dbReference type="EMBL" id="BPLR01003729">
    <property type="protein sequence ID" value="GIX88033.1"/>
    <property type="molecule type" value="Genomic_DNA"/>
</dbReference>
<sequence>MKTHKNSFAFAHHAQWARNEILKIPFSEGYAASLSKNPRTFPALQRVTNEHQAYRMVKKGLARNLGTALEILAAYETK</sequence>
<gene>
    <name evidence="1" type="ORF">CEXT_92571</name>
</gene>
<reference evidence="1 2" key="1">
    <citation type="submission" date="2021-06" db="EMBL/GenBank/DDBJ databases">
        <title>Caerostris extrusa draft genome.</title>
        <authorList>
            <person name="Kono N."/>
            <person name="Arakawa K."/>
        </authorList>
    </citation>
    <scope>NUCLEOTIDE SEQUENCE [LARGE SCALE GENOMIC DNA]</scope>
</reference>